<feature type="transmembrane region" description="Helical" evidence="1">
    <location>
        <begin position="129"/>
        <end position="150"/>
    </location>
</feature>
<dbReference type="EMBL" id="CP054705">
    <property type="protein sequence ID" value="QQK77596.1"/>
    <property type="molecule type" value="Genomic_DNA"/>
</dbReference>
<dbReference type="Proteomes" id="UP000595823">
    <property type="component" value="Chromosome"/>
</dbReference>
<dbReference type="Pfam" id="PF10661">
    <property type="entry name" value="EssA"/>
    <property type="match status" value="1"/>
</dbReference>
<evidence type="ECO:0000313" key="3">
    <source>
        <dbReference type="Proteomes" id="UP000595823"/>
    </source>
</evidence>
<sequence>MKRNAFIAGVGGVMAIAITAPASVSGEPSDGDRVEPGEYEERDVLLELSEYTEDVERGAIDVPDEQYLLEFDQPLEDDYDDIEQALFSDADNQITTAESVANDIELFEDVEPEVEYASSGEESDDGIAWIPWLLGTVVIGLVGTLFAYVVPNMGIGE</sequence>
<protein>
    <submittedName>
        <fullName evidence="2">DUF5383 family protein</fullName>
    </submittedName>
</protein>
<evidence type="ECO:0000313" key="2">
    <source>
        <dbReference type="EMBL" id="QQK77596.1"/>
    </source>
</evidence>
<keyword evidence="3" id="KW-1185">Reference proteome</keyword>
<accession>A0A7T6Z623</accession>
<proteinExistence type="predicted"/>
<reference evidence="2 3" key="1">
    <citation type="submission" date="2020-06" db="EMBL/GenBank/DDBJ databases">
        <title>Genomic analysis of Salicibibacter sp. NKC5-3.</title>
        <authorList>
            <person name="Oh Y.J."/>
        </authorList>
    </citation>
    <scope>NUCLEOTIDE SEQUENCE [LARGE SCALE GENOMIC DNA]</scope>
    <source>
        <strain evidence="2 3">NKC5-3</strain>
    </source>
</reference>
<dbReference type="KEGG" id="scia:HUG15_19750"/>
<evidence type="ECO:0000256" key="1">
    <source>
        <dbReference type="SAM" id="Phobius"/>
    </source>
</evidence>
<gene>
    <name evidence="2" type="ORF">HUG15_19750</name>
</gene>
<keyword evidence="1" id="KW-0472">Membrane</keyword>
<dbReference type="InterPro" id="IPR034026">
    <property type="entry name" value="EssA"/>
</dbReference>
<keyword evidence="1" id="KW-1133">Transmembrane helix</keyword>
<keyword evidence="1" id="KW-0812">Transmembrane</keyword>
<name>A0A7T6Z623_9BACI</name>
<dbReference type="RefSeq" id="WP_200125054.1">
    <property type="nucleotide sequence ID" value="NZ_CP054705.1"/>
</dbReference>
<organism evidence="2 3">
    <name type="scientific">Salicibibacter cibarius</name>
    <dbReference type="NCBI Taxonomy" id="2743000"/>
    <lineage>
        <taxon>Bacteria</taxon>
        <taxon>Bacillati</taxon>
        <taxon>Bacillota</taxon>
        <taxon>Bacilli</taxon>
        <taxon>Bacillales</taxon>
        <taxon>Bacillaceae</taxon>
        <taxon>Salicibibacter</taxon>
    </lineage>
</organism>
<dbReference type="AlphaFoldDB" id="A0A7T6Z623"/>